<dbReference type="RefSeq" id="XP_021880562.1">
    <property type="nucleotide sequence ID" value="XM_022028851.1"/>
</dbReference>
<reference evidence="1 2" key="1">
    <citation type="submission" date="2016-07" db="EMBL/GenBank/DDBJ databases">
        <title>Pervasive Adenine N6-methylation of Active Genes in Fungi.</title>
        <authorList>
            <consortium name="DOE Joint Genome Institute"/>
            <person name="Mondo S.J."/>
            <person name="Dannebaum R.O."/>
            <person name="Kuo R.C."/>
            <person name="Labutti K."/>
            <person name="Haridas S."/>
            <person name="Kuo A."/>
            <person name="Salamov A."/>
            <person name="Ahrendt S.R."/>
            <person name="Lipzen A."/>
            <person name="Sullivan W."/>
            <person name="Andreopoulos W.B."/>
            <person name="Clum A."/>
            <person name="Lindquist E."/>
            <person name="Daum C."/>
            <person name="Ramamoorthy G.K."/>
            <person name="Gryganskyi A."/>
            <person name="Culley D."/>
            <person name="Magnuson J.K."/>
            <person name="James T.Y."/>
            <person name="O'Malley M.A."/>
            <person name="Stajich J.E."/>
            <person name="Spatafora J.W."/>
            <person name="Visel A."/>
            <person name="Grigoriev I.V."/>
        </authorList>
    </citation>
    <scope>NUCLEOTIDE SEQUENCE [LARGE SCALE GENOMIC DNA]</scope>
    <source>
        <strain evidence="1 2">NRRL 3116</strain>
    </source>
</reference>
<dbReference type="PROSITE" id="PS51257">
    <property type="entry name" value="PROKAR_LIPOPROTEIN"/>
    <property type="match status" value="1"/>
</dbReference>
<dbReference type="EMBL" id="MCFF01000022">
    <property type="protein sequence ID" value="ORZ13778.1"/>
    <property type="molecule type" value="Genomic_DNA"/>
</dbReference>
<dbReference type="Proteomes" id="UP000193648">
    <property type="component" value="Unassembled WGS sequence"/>
</dbReference>
<protein>
    <submittedName>
        <fullName evidence="1">Uncharacterized protein</fullName>
    </submittedName>
</protein>
<dbReference type="InParanoid" id="A0A1Y2GM35"/>
<proteinExistence type="predicted"/>
<dbReference type="OrthoDB" id="10368562at2759"/>
<accession>A0A1Y2GM35</accession>
<dbReference type="AlphaFoldDB" id="A0A1Y2GM35"/>
<sequence>MTGKITSTDKTLTPLGSLTFGSCLKDLNLHVRVIHASGDCGYDYTREEHWIRFSCLDVLCETFEHDQLRFVHIYASNPAELPELKEDDVIHLTNASFSTQEPDGQLIRVSRQDGGSWDINPEYAEPLAPLNHQSIKPYRD</sequence>
<keyword evidence="2" id="KW-1185">Reference proteome</keyword>
<organism evidence="1 2">
    <name type="scientific">Lobosporangium transversale</name>
    <dbReference type="NCBI Taxonomy" id="64571"/>
    <lineage>
        <taxon>Eukaryota</taxon>
        <taxon>Fungi</taxon>
        <taxon>Fungi incertae sedis</taxon>
        <taxon>Mucoromycota</taxon>
        <taxon>Mortierellomycotina</taxon>
        <taxon>Mortierellomycetes</taxon>
        <taxon>Mortierellales</taxon>
        <taxon>Mortierellaceae</taxon>
        <taxon>Lobosporangium</taxon>
    </lineage>
</organism>
<evidence type="ECO:0000313" key="2">
    <source>
        <dbReference type="Proteomes" id="UP000193648"/>
    </source>
</evidence>
<name>A0A1Y2GM35_9FUNG</name>
<gene>
    <name evidence="1" type="ORF">BCR41DRAFT_396954</name>
</gene>
<dbReference type="GeneID" id="33570694"/>
<comment type="caution">
    <text evidence="1">The sequence shown here is derived from an EMBL/GenBank/DDBJ whole genome shotgun (WGS) entry which is preliminary data.</text>
</comment>
<evidence type="ECO:0000313" key="1">
    <source>
        <dbReference type="EMBL" id="ORZ13778.1"/>
    </source>
</evidence>